<gene>
    <name evidence="1" type="ORF">NQ317_019248</name>
</gene>
<proteinExistence type="predicted"/>
<dbReference type="PANTHER" id="PTHR47331">
    <property type="entry name" value="PHD-TYPE DOMAIN-CONTAINING PROTEIN"/>
    <property type="match status" value="1"/>
</dbReference>
<keyword evidence="2" id="KW-1185">Reference proteome</keyword>
<evidence type="ECO:0000313" key="2">
    <source>
        <dbReference type="Proteomes" id="UP001162164"/>
    </source>
</evidence>
<accession>A0ABQ9JQ05</accession>
<dbReference type="EMBL" id="JAPWTJ010000265">
    <property type="protein sequence ID" value="KAJ8980361.1"/>
    <property type="molecule type" value="Genomic_DNA"/>
</dbReference>
<evidence type="ECO:0000313" key="1">
    <source>
        <dbReference type="EMBL" id="KAJ8980361.1"/>
    </source>
</evidence>
<protein>
    <submittedName>
        <fullName evidence="1">Uncharacterized protein</fullName>
    </submittedName>
</protein>
<comment type="caution">
    <text evidence="1">The sequence shown here is derived from an EMBL/GenBank/DDBJ whole genome shotgun (WGS) entry which is preliminary data.</text>
</comment>
<organism evidence="1 2">
    <name type="scientific">Molorchus minor</name>
    <dbReference type="NCBI Taxonomy" id="1323400"/>
    <lineage>
        <taxon>Eukaryota</taxon>
        <taxon>Metazoa</taxon>
        <taxon>Ecdysozoa</taxon>
        <taxon>Arthropoda</taxon>
        <taxon>Hexapoda</taxon>
        <taxon>Insecta</taxon>
        <taxon>Pterygota</taxon>
        <taxon>Neoptera</taxon>
        <taxon>Endopterygota</taxon>
        <taxon>Coleoptera</taxon>
        <taxon>Polyphaga</taxon>
        <taxon>Cucujiformia</taxon>
        <taxon>Chrysomeloidea</taxon>
        <taxon>Cerambycidae</taxon>
        <taxon>Lamiinae</taxon>
        <taxon>Monochamini</taxon>
        <taxon>Molorchus</taxon>
    </lineage>
</organism>
<name>A0ABQ9JQ05_9CUCU</name>
<dbReference type="Proteomes" id="UP001162164">
    <property type="component" value="Unassembled WGS sequence"/>
</dbReference>
<sequence>MPKSLSPEEQQCEAHFKNTTTRDQFGRFIVNIPLSSSPKVLGESKQNALKQFLSLEKRLQSNRHFKSMYIDFMQEYEDMGHMKVSVEPSQHAIEYFIPHHGVYKADSPTTKLRVVFNSSCPTSNGISLNDIQLNGTMVPHCKTISFLF</sequence>
<dbReference type="PANTHER" id="PTHR47331:SF5">
    <property type="entry name" value="RIBONUCLEASE H"/>
    <property type="match status" value="1"/>
</dbReference>
<reference evidence="1" key="1">
    <citation type="journal article" date="2023" name="Insect Mol. Biol.">
        <title>Genome sequencing provides insights into the evolution of gene families encoding plant cell wall-degrading enzymes in longhorned beetles.</title>
        <authorList>
            <person name="Shin N.R."/>
            <person name="Okamura Y."/>
            <person name="Kirsch R."/>
            <person name="Pauchet Y."/>
        </authorList>
    </citation>
    <scope>NUCLEOTIDE SEQUENCE</scope>
    <source>
        <strain evidence="1">MMC_N1</strain>
    </source>
</reference>